<reference evidence="4 5" key="1">
    <citation type="journal article" date="2013" name="Genome Announc.">
        <title>Draft Genome Sequence of Methylophaga lonarensis MPLT, a Haloalkaliphilic (Non-Methane-Utilizing) Methylotroph.</title>
        <authorList>
            <person name="Shetty S.A."/>
            <person name="Marathe N.P."/>
            <person name="Munot H."/>
            <person name="Antony C.P."/>
            <person name="Dhotre D.P."/>
            <person name="Murrell J.C."/>
            <person name="Shouche Y.S."/>
        </authorList>
    </citation>
    <scope>NUCLEOTIDE SEQUENCE [LARGE SCALE GENOMIC DNA]</scope>
    <source>
        <strain evidence="4 5">MPL</strain>
    </source>
</reference>
<name>M7NYQ1_9GAMM</name>
<evidence type="ECO:0000256" key="1">
    <source>
        <dbReference type="PROSITE-ProRule" id="PRU00169"/>
    </source>
</evidence>
<dbReference type="GO" id="GO:0000160">
    <property type="term" value="P:phosphorelay signal transduction system"/>
    <property type="evidence" value="ECO:0007669"/>
    <property type="project" value="InterPro"/>
</dbReference>
<feature type="domain" description="Response regulatory" evidence="2">
    <location>
        <begin position="14"/>
        <end position="128"/>
    </location>
</feature>
<dbReference type="PROSITE" id="PS50921">
    <property type="entry name" value="ANTAR"/>
    <property type="match status" value="1"/>
</dbReference>
<dbReference type="Pfam" id="PF03861">
    <property type="entry name" value="ANTAR"/>
    <property type="match status" value="1"/>
</dbReference>
<dbReference type="PROSITE" id="PS50110">
    <property type="entry name" value="RESPONSE_REGULATORY"/>
    <property type="match status" value="1"/>
</dbReference>
<dbReference type="EMBL" id="APHR01000058">
    <property type="protein sequence ID" value="EMR12362.1"/>
    <property type="molecule type" value="Genomic_DNA"/>
</dbReference>
<dbReference type="SMART" id="SM01012">
    <property type="entry name" value="ANTAR"/>
    <property type="match status" value="1"/>
</dbReference>
<comment type="caution">
    <text evidence="1">Lacks conserved residue(s) required for the propagation of feature annotation.</text>
</comment>
<dbReference type="InterPro" id="IPR011006">
    <property type="entry name" value="CheY-like_superfamily"/>
</dbReference>
<evidence type="ECO:0000313" key="4">
    <source>
        <dbReference type="EMBL" id="EMR12362.1"/>
    </source>
</evidence>
<dbReference type="RefSeq" id="WP_009727074.1">
    <property type="nucleotide sequence ID" value="NZ_APHR01000058.1"/>
</dbReference>
<dbReference type="Pfam" id="PF00072">
    <property type="entry name" value="Response_reg"/>
    <property type="match status" value="1"/>
</dbReference>
<dbReference type="eggNOG" id="COG3707">
    <property type="taxonomic scope" value="Bacteria"/>
</dbReference>
<dbReference type="SUPFAM" id="SSF52172">
    <property type="entry name" value="CheY-like"/>
    <property type="match status" value="1"/>
</dbReference>
<evidence type="ECO:0000259" key="3">
    <source>
        <dbReference type="PROSITE" id="PS50921"/>
    </source>
</evidence>
<dbReference type="GO" id="GO:0003723">
    <property type="term" value="F:RNA binding"/>
    <property type="evidence" value="ECO:0007669"/>
    <property type="project" value="InterPro"/>
</dbReference>
<dbReference type="InterPro" id="IPR001789">
    <property type="entry name" value="Sig_transdc_resp-reg_receiver"/>
</dbReference>
<dbReference type="Gene3D" id="3.40.50.2300">
    <property type="match status" value="1"/>
</dbReference>
<accession>M7NYQ1</accession>
<proteinExistence type="predicted"/>
<keyword evidence="5" id="KW-1185">Reference proteome</keyword>
<evidence type="ECO:0000259" key="2">
    <source>
        <dbReference type="PROSITE" id="PS50110"/>
    </source>
</evidence>
<evidence type="ECO:0000313" key="5">
    <source>
        <dbReference type="Proteomes" id="UP000012019"/>
    </source>
</evidence>
<dbReference type="PATRIC" id="fig|1286106.3.peg.2107"/>
<dbReference type="InterPro" id="IPR005561">
    <property type="entry name" value="ANTAR"/>
</dbReference>
<sequence>MLNSIDSKTATSFNTLVFCDKPLLSRQLQSALAGTDYQVTHCAETLQALLAVPLTDEPTVLLMAVEECHQDLLKLLKMIHQQRPMPVVVFTSQYDDSELEEAIDAGVSAYIVDGLQPQRLLPVLKLAQARFRKNQLLEKQLNELKTALEDRKVIERAKGMIMQQRNCCEDEAYRLIRTAAMNQNMRMAALAKNILSTTDLIDSPLKV</sequence>
<protein>
    <submittedName>
        <fullName evidence="4">Response regulator NasT</fullName>
    </submittedName>
</protein>
<dbReference type="InterPro" id="IPR008327">
    <property type="entry name" value="Sig_transdc_resp-reg_antiterm"/>
</dbReference>
<feature type="domain" description="ANTAR" evidence="3">
    <location>
        <begin position="134"/>
        <end position="195"/>
    </location>
</feature>
<comment type="caution">
    <text evidence="4">The sequence shown here is derived from an EMBL/GenBank/DDBJ whole genome shotgun (WGS) entry which is preliminary data.</text>
</comment>
<dbReference type="AlphaFoldDB" id="M7NYQ1"/>
<dbReference type="PANTHER" id="PTHR43367">
    <property type="match status" value="1"/>
</dbReference>
<dbReference type="PIRSF" id="PIRSF036382">
    <property type="entry name" value="RR_antiterm"/>
    <property type="match status" value="1"/>
</dbReference>
<organism evidence="4 5">
    <name type="scientific">Methylophaga lonarensis MPL</name>
    <dbReference type="NCBI Taxonomy" id="1286106"/>
    <lineage>
        <taxon>Bacteria</taxon>
        <taxon>Pseudomonadati</taxon>
        <taxon>Pseudomonadota</taxon>
        <taxon>Gammaproteobacteria</taxon>
        <taxon>Thiotrichales</taxon>
        <taxon>Piscirickettsiaceae</taxon>
        <taxon>Methylophaga</taxon>
    </lineage>
</organism>
<dbReference type="OrthoDB" id="9782798at2"/>
<dbReference type="STRING" id="1286106.MPL1_10522"/>
<gene>
    <name evidence="4" type="ORF">MPL1_10522</name>
</gene>
<dbReference type="PANTHER" id="PTHR43367:SF1">
    <property type="entry name" value="TWO-COMPONENT RESPONSE REGULATOR-LIKE APRR6-RELATED"/>
    <property type="match status" value="1"/>
</dbReference>
<dbReference type="InterPro" id="IPR036388">
    <property type="entry name" value="WH-like_DNA-bd_sf"/>
</dbReference>
<dbReference type="Proteomes" id="UP000012019">
    <property type="component" value="Unassembled WGS sequence"/>
</dbReference>
<dbReference type="Gene3D" id="1.10.10.10">
    <property type="entry name" value="Winged helix-like DNA-binding domain superfamily/Winged helix DNA-binding domain"/>
    <property type="match status" value="1"/>
</dbReference>